<organism evidence="4 5">
    <name type="scientific">Cudoniella acicularis</name>
    <dbReference type="NCBI Taxonomy" id="354080"/>
    <lineage>
        <taxon>Eukaryota</taxon>
        <taxon>Fungi</taxon>
        <taxon>Dikarya</taxon>
        <taxon>Ascomycota</taxon>
        <taxon>Pezizomycotina</taxon>
        <taxon>Leotiomycetes</taxon>
        <taxon>Helotiales</taxon>
        <taxon>Tricladiaceae</taxon>
        <taxon>Cudoniella</taxon>
    </lineage>
</organism>
<protein>
    <recommendedName>
        <fullName evidence="6">Ankyrin</fullName>
    </recommendedName>
</protein>
<dbReference type="PROSITE" id="PS50297">
    <property type="entry name" value="ANK_REP_REGION"/>
    <property type="match status" value="1"/>
</dbReference>
<dbReference type="InterPro" id="IPR051637">
    <property type="entry name" value="Ank_repeat_dom-contain_49"/>
</dbReference>
<dbReference type="SUPFAM" id="SSF48403">
    <property type="entry name" value="Ankyrin repeat"/>
    <property type="match status" value="2"/>
</dbReference>
<keyword evidence="1" id="KW-0677">Repeat</keyword>
<dbReference type="InterPro" id="IPR002110">
    <property type="entry name" value="Ankyrin_rpt"/>
</dbReference>
<keyword evidence="2 3" id="KW-0040">ANK repeat</keyword>
<dbReference type="Pfam" id="PF12796">
    <property type="entry name" value="Ank_2"/>
    <property type="match status" value="1"/>
</dbReference>
<evidence type="ECO:0008006" key="6">
    <source>
        <dbReference type="Google" id="ProtNLM"/>
    </source>
</evidence>
<evidence type="ECO:0000313" key="4">
    <source>
        <dbReference type="EMBL" id="KAF4631724.1"/>
    </source>
</evidence>
<keyword evidence="5" id="KW-1185">Reference proteome</keyword>
<name>A0A8H4W5J4_9HELO</name>
<dbReference type="OrthoDB" id="194358at2759"/>
<dbReference type="PROSITE" id="PS50088">
    <property type="entry name" value="ANK_REPEAT"/>
    <property type="match status" value="1"/>
</dbReference>
<dbReference type="Proteomes" id="UP000566819">
    <property type="component" value="Unassembled WGS sequence"/>
</dbReference>
<evidence type="ECO:0000256" key="2">
    <source>
        <dbReference type="ARBA" id="ARBA00023043"/>
    </source>
</evidence>
<dbReference type="InterPro" id="IPR036770">
    <property type="entry name" value="Ankyrin_rpt-contain_sf"/>
</dbReference>
<dbReference type="Gene3D" id="1.25.40.20">
    <property type="entry name" value="Ankyrin repeat-containing domain"/>
    <property type="match status" value="2"/>
</dbReference>
<evidence type="ECO:0000256" key="3">
    <source>
        <dbReference type="PROSITE-ProRule" id="PRU00023"/>
    </source>
</evidence>
<dbReference type="PANTHER" id="PTHR24180">
    <property type="entry name" value="CYCLIN-DEPENDENT KINASE INHIBITOR 2C-RELATED"/>
    <property type="match status" value="1"/>
</dbReference>
<dbReference type="EMBL" id="JAAMPI010000416">
    <property type="protein sequence ID" value="KAF4631724.1"/>
    <property type="molecule type" value="Genomic_DNA"/>
</dbReference>
<dbReference type="PANTHER" id="PTHR24180:SF45">
    <property type="entry name" value="POLY [ADP-RIBOSE] POLYMERASE TANKYRASE"/>
    <property type="match status" value="1"/>
</dbReference>
<sequence length="903" mass="100125">MAYSLCASSGDVPSIFSLATSFPSFATSISEVPAKTKRAFEREAVEFHVPQKRRRLTGRPRNDWTPTRLRKLVRLYLLTELDPLEISRLLQADDFSPCKRDVQKQARRLLQAHPNKIRLKREATKSLLALFRSSVAIASCNNLSIGNRPADIPPAEPISTSFCTEPVASLRFSPFFDYDSSVFNFSQPNGQIATLTQFDYSQRPQLSVFDFPGCLKDAIERPGPEPDILYQFDESRSTEDVLTFSHINWKIADFEIFGSSLENTTEPQAEDLTLIVDTPGNETCDSHPGDRLQIGVNMATCLHSPPGGSTVLHSPANTSRTQIDSRPVVNIAHTIDNSDNGSMLSIGGASCHSTTPSIRSLRGCLSNKYTRSYLEDVRSILEHFTLSGSSQRPSYGKVWRSSLFSAESSQRPVSRGSFAALPTEYNKLDNLEETDCPLSTAHPGYCWEQLDKSGRGESSFPQPYQNFAFGGMPIGGIALISETVKDAIRFSKVDTVDPFGNSLLHMTAILPMGMEFILPLISLGVSPNCLNNAGQTFLHILTPTSLGNYSDITSLFSLLACHGFDFYHQDQLGQSVLHHLSRPWISESIFGRILLALHNLQIRATSSRDYLGTTVIEQLNYLHSKASSFDHRHEIAILDLTCETEGHIIDQAQLREQNFQLETIANPYPYLHNYQSKNQIETLEDLQQYERHADLIRTILKAPSQPWYEDSDGRNGLHCLAEVLLTLPLPLTGSPSILDQEVARAAADSPREQYLDGLLAAGVDINNYDNEGNTPLMAFIRHAKASDSDSDSEESTGRILLRLLQSKANLHRRNRRGETALHIAVMTGCAAATRLLLEWGANVHARDIDGCGVVELGQKSCRDAKGKEVLSYAQIMLCISLFLRAGGVPEPSVLQEWSLAPPR</sequence>
<gene>
    <name evidence="4" type="ORF">G7Y89_g6412</name>
</gene>
<dbReference type="AlphaFoldDB" id="A0A8H4W5J4"/>
<dbReference type="SMART" id="SM00248">
    <property type="entry name" value="ANK"/>
    <property type="match status" value="3"/>
</dbReference>
<accession>A0A8H4W5J4</accession>
<feature type="repeat" description="ANK" evidence="3">
    <location>
        <begin position="816"/>
        <end position="848"/>
    </location>
</feature>
<comment type="caution">
    <text evidence="4">The sequence shown here is derived from an EMBL/GenBank/DDBJ whole genome shotgun (WGS) entry which is preliminary data.</text>
</comment>
<evidence type="ECO:0000313" key="5">
    <source>
        <dbReference type="Proteomes" id="UP000566819"/>
    </source>
</evidence>
<proteinExistence type="predicted"/>
<reference evidence="4 5" key="1">
    <citation type="submission" date="2020-03" db="EMBL/GenBank/DDBJ databases">
        <title>Draft Genome Sequence of Cudoniella acicularis.</title>
        <authorList>
            <person name="Buettner E."/>
            <person name="Kellner H."/>
        </authorList>
    </citation>
    <scope>NUCLEOTIDE SEQUENCE [LARGE SCALE GENOMIC DNA]</scope>
    <source>
        <strain evidence="4 5">DSM 108380</strain>
    </source>
</reference>
<evidence type="ECO:0000256" key="1">
    <source>
        <dbReference type="ARBA" id="ARBA00022737"/>
    </source>
</evidence>